<dbReference type="InterPro" id="IPR011009">
    <property type="entry name" value="Kinase-like_dom_sf"/>
</dbReference>
<keyword evidence="3 7" id="KW-0418">Kinase</keyword>
<evidence type="ECO:0000256" key="5">
    <source>
        <dbReference type="SAM" id="MobiDB-lite"/>
    </source>
</evidence>
<sequence length="892" mass="94366">MAEGDNEKTVIGSVAPTGVAIGTQIMGTFEIKEHIATGGMGEVYRGINIHTGESVAIKIVLAALAHDEKIISLFQKEATVLGRLHHDAIVRYQLFTIDPGIQRACLVMEFVEGRAMADYIEDGAMPIEDVRTMISRVASGLTKAHDLGVVHRDLSPDNVIIQDGQVSRTKIIDFGIAKSANFGGGTLLGGQFAGKYNYVSPEQLGRFKGVITGQSDIYSLALVAAAACKGEPLDMGDNPAEAVERRLEVPDLSGVYDEIRPLLEMMLQPNPADRPTDMAQVLEFVNNPALIPMAGGAAAPAGSIPPVGAPGTQPPAGISQPPQYGFTTPPQGSYPGSVPPPPTGDNESPFGNMQASAPPSQITGLGSTLPPPHTTAPTQPEAKKKGKAPMVVALVALLAAGGGAGAYFTGALDSILNGGEVALDPVIAAADAVLAEDRLMAQFARSGSLSETDLLEVEGLHTDVRTRLFASLGLPGASADLAALEGAVSGRAAEIEARASREAQSLFDRMSSTFEADGTYSEADIATARGMEPATQSKLFDLFELPEGETTMAALEQALQQRVVEDGIRRAAERAAKAKEAATSTEAALTEKLLATGELSAIDLNAVRALSDEARALLLESIDLGEGQLSIVGLTAAMTRKVKPETTETDGGDAAITEPDTGLQTDTGEVVDAQTPTDPDFDRVIKMVEWVRNYSQPPCVYTSVMNASDTSIALEGYATTIDPFWQLLADFQRAHGVEPDIEMRTVNESQCQVINFLRNMADSPAATPRLTLDKDVLKQGEHIVGKVSNLEDREIWLFLVDYNGGVYNISKRLSPKEDGTYTFSLKLSLPTLQAGAFVPQLIVAVATDVPLKTIDVPDGTTSTVLMPIVQADIRRNGVTAASGAAYFRFDTE</sequence>
<reference evidence="7 8" key="1">
    <citation type="journal article" date="2021" name="Arch. Microbiol.">
        <title>Harenicola maris gen. nov., sp. nov. isolated from the Sea of Japan shallow sediments.</title>
        <authorList>
            <person name="Romanenko L.A."/>
            <person name="Kurilenko V.V."/>
            <person name="Chernysheva N.Y."/>
            <person name="Tekutyeva L.A."/>
            <person name="Velansky P.V."/>
            <person name="Svetashev V.I."/>
            <person name="Isaeva M.P."/>
        </authorList>
    </citation>
    <scope>NUCLEOTIDE SEQUENCE [LARGE SCALE GENOMIC DNA]</scope>
    <source>
        <strain evidence="7 8">KMM 3653</strain>
    </source>
</reference>
<protein>
    <submittedName>
        <fullName evidence="7">Protein kinase</fullName>
    </submittedName>
</protein>
<dbReference type="Pfam" id="PF00069">
    <property type="entry name" value="Pkinase"/>
    <property type="match status" value="1"/>
</dbReference>
<dbReference type="CDD" id="cd14014">
    <property type="entry name" value="STKc_PknB_like"/>
    <property type="match status" value="1"/>
</dbReference>
<gene>
    <name evidence="7" type="ORF">IV417_07650</name>
</gene>
<evidence type="ECO:0000256" key="2">
    <source>
        <dbReference type="ARBA" id="ARBA00022741"/>
    </source>
</evidence>
<evidence type="ECO:0000313" key="8">
    <source>
        <dbReference type="Proteomes" id="UP001315686"/>
    </source>
</evidence>
<keyword evidence="8" id="KW-1185">Reference proteome</keyword>
<dbReference type="PROSITE" id="PS00109">
    <property type="entry name" value="PROTEIN_KINASE_TYR"/>
    <property type="match status" value="1"/>
</dbReference>
<dbReference type="EMBL" id="JADQAZ010000001">
    <property type="protein sequence ID" value="MBT0957254.1"/>
    <property type="molecule type" value="Genomic_DNA"/>
</dbReference>
<keyword evidence="4" id="KW-0067">ATP-binding</keyword>
<feature type="region of interest" description="Disordered" evidence="5">
    <location>
        <begin position="304"/>
        <end position="385"/>
    </location>
</feature>
<organism evidence="7 8">
    <name type="scientific">Harenicola maris</name>
    <dbReference type="NCBI Taxonomy" id="2841044"/>
    <lineage>
        <taxon>Bacteria</taxon>
        <taxon>Pseudomonadati</taxon>
        <taxon>Pseudomonadota</taxon>
        <taxon>Alphaproteobacteria</taxon>
        <taxon>Rhodobacterales</taxon>
        <taxon>Paracoccaceae</taxon>
        <taxon>Harenicola</taxon>
    </lineage>
</organism>
<proteinExistence type="predicted"/>
<feature type="compositionally biased region" description="Polar residues" evidence="5">
    <location>
        <begin position="345"/>
        <end position="366"/>
    </location>
</feature>
<dbReference type="PANTHER" id="PTHR43289:SF34">
    <property type="entry name" value="SERINE_THREONINE-PROTEIN KINASE YBDM-RELATED"/>
    <property type="match status" value="1"/>
</dbReference>
<dbReference type="Proteomes" id="UP001315686">
    <property type="component" value="Unassembled WGS sequence"/>
</dbReference>
<comment type="caution">
    <text evidence="7">The sequence shown here is derived from an EMBL/GenBank/DDBJ whole genome shotgun (WGS) entry which is preliminary data.</text>
</comment>
<keyword evidence="1" id="KW-0808">Transferase</keyword>
<name>A0AAP2G894_9RHOB</name>
<dbReference type="RefSeq" id="WP_327793430.1">
    <property type="nucleotide sequence ID" value="NZ_JADQAZ010000001.1"/>
</dbReference>
<evidence type="ECO:0000256" key="1">
    <source>
        <dbReference type="ARBA" id="ARBA00022679"/>
    </source>
</evidence>
<evidence type="ECO:0000256" key="3">
    <source>
        <dbReference type="ARBA" id="ARBA00022777"/>
    </source>
</evidence>
<dbReference type="AlphaFoldDB" id="A0AAP2G894"/>
<feature type="region of interest" description="Disordered" evidence="5">
    <location>
        <begin position="643"/>
        <end position="678"/>
    </location>
</feature>
<dbReference type="PROSITE" id="PS50011">
    <property type="entry name" value="PROTEIN_KINASE_DOM"/>
    <property type="match status" value="1"/>
</dbReference>
<dbReference type="InterPro" id="IPR000719">
    <property type="entry name" value="Prot_kinase_dom"/>
</dbReference>
<dbReference type="InterPro" id="IPR008266">
    <property type="entry name" value="Tyr_kinase_AS"/>
</dbReference>
<dbReference type="PANTHER" id="PTHR43289">
    <property type="entry name" value="MITOGEN-ACTIVATED PROTEIN KINASE KINASE KINASE 20-RELATED"/>
    <property type="match status" value="1"/>
</dbReference>
<feature type="domain" description="Protein kinase" evidence="6">
    <location>
        <begin position="29"/>
        <end position="290"/>
    </location>
</feature>
<dbReference type="Gene3D" id="1.10.510.10">
    <property type="entry name" value="Transferase(Phosphotransferase) domain 1"/>
    <property type="match status" value="1"/>
</dbReference>
<dbReference type="SUPFAM" id="SSF56112">
    <property type="entry name" value="Protein kinase-like (PK-like)"/>
    <property type="match status" value="1"/>
</dbReference>
<evidence type="ECO:0000313" key="7">
    <source>
        <dbReference type="EMBL" id="MBT0957254.1"/>
    </source>
</evidence>
<keyword evidence="2" id="KW-0547">Nucleotide-binding</keyword>
<dbReference type="GO" id="GO:0004674">
    <property type="term" value="F:protein serine/threonine kinase activity"/>
    <property type="evidence" value="ECO:0007669"/>
    <property type="project" value="TreeGrafter"/>
</dbReference>
<evidence type="ECO:0000259" key="6">
    <source>
        <dbReference type="PROSITE" id="PS50011"/>
    </source>
</evidence>
<dbReference type="GO" id="GO:0005524">
    <property type="term" value="F:ATP binding"/>
    <property type="evidence" value="ECO:0007669"/>
    <property type="project" value="UniProtKB-KW"/>
</dbReference>
<feature type="compositionally biased region" description="Polar residues" evidence="5">
    <location>
        <begin position="320"/>
        <end position="331"/>
    </location>
</feature>
<accession>A0AAP2G894</accession>
<evidence type="ECO:0000256" key="4">
    <source>
        <dbReference type="ARBA" id="ARBA00022840"/>
    </source>
</evidence>